<dbReference type="EMBL" id="LNQP01000043">
    <property type="protein sequence ID" value="KSU87466.1"/>
    <property type="molecule type" value="Genomic_DNA"/>
</dbReference>
<dbReference type="CDD" id="cd04301">
    <property type="entry name" value="NAT_SF"/>
    <property type="match status" value="1"/>
</dbReference>
<evidence type="ECO:0000313" key="2">
    <source>
        <dbReference type="EMBL" id="KSU87466.1"/>
    </source>
</evidence>
<protein>
    <recommendedName>
        <fullName evidence="1">N-acetyltransferase domain-containing protein</fullName>
    </recommendedName>
</protein>
<dbReference type="PROSITE" id="PS51186">
    <property type="entry name" value="GNAT"/>
    <property type="match status" value="1"/>
</dbReference>
<dbReference type="AlphaFoldDB" id="A0A0V8JKL1"/>
<dbReference type="InterPro" id="IPR000182">
    <property type="entry name" value="GNAT_dom"/>
</dbReference>
<feature type="domain" description="N-acetyltransferase" evidence="1">
    <location>
        <begin position="12"/>
        <end position="160"/>
    </location>
</feature>
<evidence type="ECO:0000259" key="1">
    <source>
        <dbReference type="PROSITE" id="PS51186"/>
    </source>
</evidence>
<gene>
    <name evidence="2" type="ORF">AS180_13010</name>
</gene>
<dbReference type="InterPro" id="IPR016181">
    <property type="entry name" value="Acyl_CoA_acyltransferase"/>
</dbReference>
<dbReference type="SUPFAM" id="SSF55729">
    <property type="entry name" value="Acyl-CoA N-acyltransferases (Nat)"/>
    <property type="match status" value="1"/>
</dbReference>
<dbReference type="InterPro" id="IPR050276">
    <property type="entry name" value="MshD_Acetyltransferase"/>
</dbReference>
<dbReference type="RefSeq" id="WP_062686900.1">
    <property type="nucleotide sequence ID" value="NZ_KQ758658.1"/>
</dbReference>
<name>A0A0V8JKL1_9BACI</name>
<dbReference type="Gene3D" id="3.40.630.30">
    <property type="match status" value="1"/>
</dbReference>
<sequence length="160" mass="18546">MNLYSVMKAVESDFLSFSELKNQVQKLHIKGRPDLYEKKDSTLSRGEYQQWLESAETELLVVRDREKSVVGYVILDFKKAGDTNPILKNRCTLFIRSIGISEDHQSKGIGKLLMNKIVKYGREKSVDAIELNVLEFNDRAIQFYENIGFTTKSRQMELLF</sequence>
<reference evidence="2 3" key="1">
    <citation type="submission" date="2015-11" db="EMBL/GenBank/DDBJ databases">
        <title>Bacillus caseinolyticus sp nov.</title>
        <authorList>
            <person name="Dastager S.G."/>
            <person name="Mawlankar R."/>
        </authorList>
    </citation>
    <scope>NUCLEOTIDE SEQUENCE [LARGE SCALE GENOMIC DNA]</scope>
    <source>
        <strain evidence="2 3">SGD-V-76</strain>
    </source>
</reference>
<dbReference type="GO" id="GO:0016747">
    <property type="term" value="F:acyltransferase activity, transferring groups other than amino-acyl groups"/>
    <property type="evidence" value="ECO:0007669"/>
    <property type="project" value="InterPro"/>
</dbReference>
<organism evidence="2 3">
    <name type="scientific">Priestia veravalensis</name>
    <dbReference type="NCBI Taxonomy" id="1414648"/>
    <lineage>
        <taxon>Bacteria</taxon>
        <taxon>Bacillati</taxon>
        <taxon>Bacillota</taxon>
        <taxon>Bacilli</taxon>
        <taxon>Bacillales</taxon>
        <taxon>Bacillaceae</taxon>
        <taxon>Priestia</taxon>
    </lineage>
</organism>
<comment type="caution">
    <text evidence="2">The sequence shown here is derived from an EMBL/GenBank/DDBJ whole genome shotgun (WGS) entry which is preliminary data.</text>
</comment>
<evidence type="ECO:0000313" key="3">
    <source>
        <dbReference type="Proteomes" id="UP000053681"/>
    </source>
</evidence>
<proteinExistence type="predicted"/>
<keyword evidence="3" id="KW-1185">Reference proteome</keyword>
<dbReference type="Proteomes" id="UP000053681">
    <property type="component" value="Unassembled WGS sequence"/>
</dbReference>
<accession>A0A0V8JKL1</accession>
<dbReference type="PANTHER" id="PTHR43617">
    <property type="entry name" value="L-AMINO ACID N-ACETYLTRANSFERASE"/>
    <property type="match status" value="1"/>
</dbReference>
<dbReference type="Pfam" id="PF00583">
    <property type="entry name" value="Acetyltransf_1"/>
    <property type="match status" value="1"/>
</dbReference>